<dbReference type="Proteomes" id="UP000284706">
    <property type="component" value="Unassembled WGS sequence"/>
</dbReference>
<name>A0A409Y2B1_9AGAR</name>
<feature type="region of interest" description="Disordered" evidence="1">
    <location>
        <begin position="90"/>
        <end position="130"/>
    </location>
</feature>
<dbReference type="STRING" id="231916.A0A409Y2B1"/>
<evidence type="ECO:0000313" key="2">
    <source>
        <dbReference type="EMBL" id="PPQ97174.1"/>
    </source>
</evidence>
<accession>A0A409Y2B1</accession>
<protein>
    <submittedName>
        <fullName evidence="2">Uncharacterized protein</fullName>
    </submittedName>
</protein>
<feature type="region of interest" description="Disordered" evidence="1">
    <location>
        <begin position="180"/>
        <end position="207"/>
    </location>
</feature>
<evidence type="ECO:0000313" key="3">
    <source>
        <dbReference type="Proteomes" id="UP000284706"/>
    </source>
</evidence>
<comment type="caution">
    <text evidence="2">The sequence shown here is derived from an EMBL/GenBank/DDBJ whole genome shotgun (WGS) entry which is preliminary data.</text>
</comment>
<evidence type="ECO:0000256" key="1">
    <source>
        <dbReference type="SAM" id="MobiDB-lite"/>
    </source>
</evidence>
<organism evidence="2 3">
    <name type="scientific">Gymnopilus dilepis</name>
    <dbReference type="NCBI Taxonomy" id="231916"/>
    <lineage>
        <taxon>Eukaryota</taxon>
        <taxon>Fungi</taxon>
        <taxon>Dikarya</taxon>
        <taxon>Basidiomycota</taxon>
        <taxon>Agaricomycotina</taxon>
        <taxon>Agaricomycetes</taxon>
        <taxon>Agaricomycetidae</taxon>
        <taxon>Agaricales</taxon>
        <taxon>Agaricineae</taxon>
        <taxon>Hymenogastraceae</taxon>
        <taxon>Gymnopilus</taxon>
    </lineage>
</organism>
<feature type="compositionally biased region" description="Polar residues" evidence="1">
    <location>
        <begin position="111"/>
        <end position="130"/>
    </location>
</feature>
<feature type="compositionally biased region" description="Basic and acidic residues" evidence="1">
    <location>
        <begin position="180"/>
        <end position="192"/>
    </location>
</feature>
<sequence length="267" mass="30272">MATYPSVTSTVVDDDELSYYALAVTCARSSPTRVPFLIGSFGALGTGVRQFSWIPPQCLTCALGDDAHIIIINVTNPNKSLNHVHTAFSNHHHHCGRDRPPSTSPRPPTPNIHNPQHSTGTSSQSAFSQLQHGRPRDEAVLLTSQLLAYLSKYLLVKQAFYEPCTTFSLASAELSWPRFGGREREGKEREGKEDEEGKEGKERTTEKSSSSNIFRLWFWVNNHRQFCLHFSHHSNPRRRLRFKQQSQGLLLNSRRKHEVDDPLLRKT</sequence>
<gene>
    <name evidence="2" type="ORF">CVT26_000437</name>
</gene>
<dbReference type="EMBL" id="NHYE01001282">
    <property type="protein sequence ID" value="PPQ97174.1"/>
    <property type="molecule type" value="Genomic_DNA"/>
</dbReference>
<dbReference type="OrthoDB" id="5594178at2759"/>
<proteinExistence type="predicted"/>
<dbReference type="AlphaFoldDB" id="A0A409Y2B1"/>
<reference evidence="2 3" key="1">
    <citation type="journal article" date="2018" name="Evol. Lett.">
        <title>Horizontal gene cluster transfer increased hallucinogenic mushroom diversity.</title>
        <authorList>
            <person name="Reynolds H.T."/>
            <person name="Vijayakumar V."/>
            <person name="Gluck-Thaler E."/>
            <person name="Korotkin H.B."/>
            <person name="Matheny P.B."/>
            <person name="Slot J.C."/>
        </authorList>
    </citation>
    <scope>NUCLEOTIDE SEQUENCE [LARGE SCALE GENOMIC DNA]</scope>
    <source>
        <strain evidence="2 3">SRW20</strain>
    </source>
</reference>
<dbReference type="InParanoid" id="A0A409Y2B1"/>
<keyword evidence="3" id="KW-1185">Reference proteome</keyword>